<protein>
    <submittedName>
        <fullName evidence="5">Major Facilitator Superfamily protein</fullName>
    </submittedName>
</protein>
<keyword evidence="6" id="KW-1185">Reference proteome</keyword>
<dbReference type="InterPro" id="IPR036259">
    <property type="entry name" value="MFS_trans_sf"/>
</dbReference>
<feature type="transmembrane region" description="Helical" evidence="4">
    <location>
        <begin position="320"/>
        <end position="340"/>
    </location>
</feature>
<dbReference type="InterPro" id="IPR052528">
    <property type="entry name" value="Sugar_transport-like"/>
</dbReference>
<name>A0A518D8Q9_9BACT</name>
<feature type="transmembrane region" description="Helical" evidence="4">
    <location>
        <begin position="169"/>
        <end position="189"/>
    </location>
</feature>
<feature type="transmembrane region" description="Helical" evidence="4">
    <location>
        <begin position="287"/>
        <end position="308"/>
    </location>
</feature>
<keyword evidence="3 4" id="KW-0472">Membrane</keyword>
<dbReference type="Pfam" id="PF07690">
    <property type="entry name" value="MFS_1"/>
    <property type="match status" value="1"/>
</dbReference>
<proteinExistence type="predicted"/>
<feature type="transmembrane region" description="Helical" evidence="4">
    <location>
        <begin position="201"/>
        <end position="221"/>
    </location>
</feature>
<evidence type="ECO:0000313" key="6">
    <source>
        <dbReference type="Proteomes" id="UP000317429"/>
    </source>
</evidence>
<evidence type="ECO:0000313" key="5">
    <source>
        <dbReference type="EMBL" id="QDU87862.1"/>
    </source>
</evidence>
<organism evidence="5 6">
    <name type="scientific">Pirellulimonas nuda</name>
    <dbReference type="NCBI Taxonomy" id="2528009"/>
    <lineage>
        <taxon>Bacteria</taxon>
        <taxon>Pseudomonadati</taxon>
        <taxon>Planctomycetota</taxon>
        <taxon>Planctomycetia</taxon>
        <taxon>Pirellulales</taxon>
        <taxon>Lacipirellulaceae</taxon>
        <taxon>Pirellulimonas</taxon>
    </lineage>
</organism>
<dbReference type="GO" id="GO:0022857">
    <property type="term" value="F:transmembrane transporter activity"/>
    <property type="evidence" value="ECO:0007669"/>
    <property type="project" value="InterPro"/>
</dbReference>
<dbReference type="SUPFAM" id="SSF103473">
    <property type="entry name" value="MFS general substrate transporter"/>
    <property type="match status" value="1"/>
</dbReference>
<keyword evidence="1 4" id="KW-0812">Transmembrane</keyword>
<dbReference type="EMBL" id="CP036291">
    <property type="protein sequence ID" value="QDU87862.1"/>
    <property type="molecule type" value="Genomic_DNA"/>
</dbReference>
<sequence>MPQLAEPAAAAPRAAPLEGRVATNAAYNFWWLVAHHVLLRVGWIFKTESIVIPAFLSFIGGGPALLGWLPMLQRFGLSVPPLLYARQLTVMSKKKWSVVRTTAGMAAPFALLAAVWLSGVWQGADGVRGWVPYAFLAVYAVFFVVTGMNQLGEHSLSAKLVPIDLRGRLFAAGVMIGSPIAIAGALWALGDWLENPDVGFGWIFLTVATVFALAAVAAAMLREAPLRIVEHPTGVLKKFHAAAESIGASPDRKRLALLALLCSANFMLFPHYQAMGRDKFGLAFTSLAHWVALQNASTALFGIIAGPLADRLGNRAALRFAVFGLMLGPMLAVVLSMLPVEYGKDWFWVVFTALGFTPVTVRFLINYALEVATGADEARYVSAIGMCQALPVMIGSPIVGVLVGVVGVTPVMFVGWLVLLAAGLQTFRMGEPRHAAHLEAPPTVLVQ</sequence>
<dbReference type="KEGG" id="pnd:Pla175_12290"/>
<feature type="transmembrane region" description="Helical" evidence="4">
    <location>
        <begin position="50"/>
        <end position="69"/>
    </location>
</feature>
<feature type="transmembrane region" description="Helical" evidence="4">
    <location>
        <begin position="130"/>
        <end position="148"/>
    </location>
</feature>
<feature type="transmembrane region" description="Helical" evidence="4">
    <location>
        <begin position="401"/>
        <end position="424"/>
    </location>
</feature>
<dbReference type="PANTHER" id="PTHR23526">
    <property type="entry name" value="INTEGRAL MEMBRANE TRANSPORT PROTEIN-RELATED"/>
    <property type="match status" value="1"/>
</dbReference>
<dbReference type="Proteomes" id="UP000317429">
    <property type="component" value="Chromosome"/>
</dbReference>
<evidence type="ECO:0000256" key="4">
    <source>
        <dbReference type="SAM" id="Phobius"/>
    </source>
</evidence>
<feature type="transmembrane region" description="Helical" evidence="4">
    <location>
        <begin position="98"/>
        <end position="118"/>
    </location>
</feature>
<evidence type="ECO:0000256" key="3">
    <source>
        <dbReference type="ARBA" id="ARBA00023136"/>
    </source>
</evidence>
<dbReference type="PANTHER" id="PTHR23526:SF1">
    <property type="entry name" value="MAJOR FACILITATOR SUPERFAMILY MFS_1"/>
    <property type="match status" value="1"/>
</dbReference>
<keyword evidence="2 4" id="KW-1133">Transmembrane helix</keyword>
<dbReference type="AlphaFoldDB" id="A0A518D8Q9"/>
<evidence type="ECO:0000256" key="1">
    <source>
        <dbReference type="ARBA" id="ARBA00022692"/>
    </source>
</evidence>
<feature type="transmembrane region" description="Helical" evidence="4">
    <location>
        <begin position="255"/>
        <end position="275"/>
    </location>
</feature>
<dbReference type="RefSeq" id="WP_197527301.1">
    <property type="nucleotide sequence ID" value="NZ_CP036291.1"/>
</dbReference>
<gene>
    <name evidence="5" type="ORF">Pla175_12290</name>
</gene>
<reference evidence="5 6" key="1">
    <citation type="submission" date="2019-02" db="EMBL/GenBank/DDBJ databases">
        <title>Deep-cultivation of Planctomycetes and their phenomic and genomic characterization uncovers novel biology.</title>
        <authorList>
            <person name="Wiegand S."/>
            <person name="Jogler M."/>
            <person name="Boedeker C."/>
            <person name="Pinto D."/>
            <person name="Vollmers J."/>
            <person name="Rivas-Marin E."/>
            <person name="Kohn T."/>
            <person name="Peeters S.H."/>
            <person name="Heuer A."/>
            <person name="Rast P."/>
            <person name="Oberbeckmann S."/>
            <person name="Bunk B."/>
            <person name="Jeske O."/>
            <person name="Meyerdierks A."/>
            <person name="Storesund J.E."/>
            <person name="Kallscheuer N."/>
            <person name="Luecker S."/>
            <person name="Lage O.M."/>
            <person name="Pohl T."/>
            <person name="Merkel B.J."/>
            <person name="Hornburger P."/>
            <person name="Mueller R.-W."/>
            <person name="Bruemmer F."/>
            <person name="Labrenz M."/>
            <person name="Spormann A.M."/>
            <person name="Op den Camp H."/>
            <person name="Overmann J."/>
            <person name="Amann R."/>
            <person name="Jetten M.S.M."/>
            <person name="Mascher T."/>
            <person name="Medema M.H."/>
            <person name="Devos D.P."/>
            <person name="Kaster A.-K."/>
            <person name="Ovreas L."/>
            <person name="Rohde M."/>
            <person name="Galperin M.Y."/>
            <person name="Jogler C."/>
        </authorList>
    </citation>
    <scope>NUCLEOTIDE SEQUENCE [LARGE SCALE GENOMIC DNA]</scope>
    <source>
        <strain evidence="5 6">Pla175</strain>
    </source>
</reference>
<accession>A0A518D8Q9</accession>
<evidence type="ECO:0000256" key="2">
    <source>
        <dbReference type="ARBA" id="ARBA00022989"/>
    </source>
</evidence>
<feature type="transmembrane region" description="Helical" evidence="4">
    <location>
        <begin position="346"/>
        <end position="365"/>
    </location>
</feature>
<dbReference type="Gene3D" id="1.20.1250.20">
    <property type="entry name" value="MFS general substrate transporter like domains"/>
    <property type="match status" value="1"/>
</dbReference>
<dbReference type="InterPro" id="IPR011701">
    <property type="entry name" value="MFS"/>
</dbReference>